<gene>
    <name evidence="2" type="ORF">MNBD_NITROSPIRAE01-2120</name>
</gene>
<proteinExistence type="predicted"/>
<dbReference type="AlphaFoldDB" id="A0A3B1D4W1"/>
<evidence type="ECO:0000256" key="1">
    <source>
        <dbReference type="SAM" id="MobiDB-lite"/>
    </source>
</evidence>
<dbReference type="InterPro" id="IPR021857">
    <property type="entry name" value="DUF3467"/>
</dbReference>
<feature type="region of interest" description="Disordered" evidence="1">
    <location>
        <begin position="82"/>
        <end position="101"/>
    </location>
</feature>
<protein>
    <recommendedName>
        <fullName evidence="3">DUF3467 domain-containing protein</fullName>
    </recommendedName>
</protein>
<evidence type="ECO:0000313" key="2">
    <source>
        <dbReference type="EMBL" id="VAX30040.1"/>
    </source>
</evidence>
<dbReference type="Pfam" id="PF11950">
    <property type="entry name" value="DUF3467"/>
    <property type="match status" value="1"/>
</dbReference>
<reference evidence="2" key="1">
    <citation type="submission" date="2018-06" db="EMBL/GenBank/DDBJ databases">
        <authorList>
            <person name="Zhirakovskaya E."/>
        </authorList>
    </citation>
    <scope>NUCLEOTIDE SEQUENCE</scope>
</reference>
<sequence length="101" mass="11644">MSDTQAVQIQIDIDDATSQGMYSNLALMAHNETEFVLDFVFIQPQAPKAKVRARILSNPIHTKRLLHALRENIRRYEEKFGEIKMSAGPEKEDPQYQGHYL</sequence>
<organism evidence="2">
    <name type="scientific">hydrothermal vent metagenome</name>
    <dbReference type="NCBI Taxonomy" id="652676"/>
    <lineage>
        <taxon>unclassified sequences</taxon>
        <taxon>metagenomes</taxon>
        <taxon>ecological metagenomes</taxon>
    </lineage>
</organism>
<name>A0A3B1D4W1_9ZZZZ</name>
<accession>A0A3B1D4W1</accession>
<evidence type="ECO:0008006" key="3">
    <source>
        <dbReference type="Google" id="ProtNLM"/>
    </source>
</evidence>
<dbReference type="EMBL" id="UOGF01000058">
    <property type="protein sequence ID" value="VAX30040.1"/>
    <property type="molecule type" value="Genomic_DNA"/>
</dbReference>